<dbReference type="UniPathway" id="UPA00379">
    <property type="reaction ID" value="UER00550"/>
</dbReference>
<evidence type="ECO:0000256" key="9">
    <source>
        <dbReference type="ARBA" id="ARBA00056569"/>
    </source>
</evidence>
<dbReference type="InterPro" id="IPR038364">
    <property type="entry name" value="Urocanase_central_sf"/>
</dbReference>
<dbReference type="Pfam" id="PF01175">
    <property type="entry name" value="Urocanase"/>
    <property type="match status" value="1"/>
</dbReference>
<dbReference type="Gene3D" id="3.40.1770.10">
    <property type="entry name" value="Urocanase superfamily"/>
    <property type="match status" value="1"/>
</dbReference>
<dbReference type="Gene3D" id="3.40.50.10730">
    <property type="entry name" value="Urocanase like domains"/>
    <property type="match status" value="1"/>
</dbReference>
<evidence type="ECO:0000256" key="1">
    <source>
        <dbReference type="ARBA" id="ARBA00004794"/>
    </source>
</evidence>
<dbReference type="PANTHER" id="PTHR12216">
    <property type="entry name" value="UROCANATE HYDRATASE"/>
    <property type="match status" value="1"/>
</dbReference>
<dbReference type="NCBIfam" id="NF003820">
    <property type="entry name" value="PRK05414.1"/>
    <property type="match status" value="1"/>
</dbReference>
<dbReference type="Proteomes" id="UP000625210">
    <property type="component" value="Unassembled WGS sequence"/>
</dbReference>
<dbReference type="Pfam" id="PF17392">
    <property type="entry name" value="Urocanase_C"/>
    <property type="match status" value="1"/>
</dbReference>
<feature type="domain" description="Urocanase N-terminal" evidence="12">
    <location>
        <begin position="6"/>
        <end position="132"/>
    </location>
</feature>
<dbReference type="NCBIfam" id="TIGR01228">
    <property type="entry name" value="hutU"/>
    <property type="match status" value="1"/>
</dbReference>
<dbReference type="GO" id="GO:0019557">
    <property type="term" value="P:L-histidine catabolic process to glutamate and formate"/>
    <property type="evidence" value="ECO:0007669"/>
    <property type="project" value="UniProtKB-UniPathway"/>
</dbReference>
<feature type="binding site" evidence="10">
    <location>
        <position position="487"/>
    </location>
    <ligand>
        <name>NAD(+)</name>
        <dbReference type="ChEBI" id="CHEBI:57540"/>
    </ligand>
</feature>
<sequence length="558" mass="61255">MSARVIRAPRGSKLLTKGWVQEAALRMLMNNLDPEVAEKPEDLVVYGGIGKATRNWDCFDAIVSTLKQLENDETLLIQSGKPVAVFKSHPDAPRVLLANSNLVPAWANWDHFRELERKGLIMFGQMTAGSWIYIGTQGILQGTYETFAEAARQHFGGSLKGTWTVTAGLGGMGGAQPLAVTMNEGVVIAVECDPERIQRRLEHRYLDVQTDSLDEALRWAHQATAEKRPLSIGLLGNAAEVLPEMVRRGEIPDLVTDQTSAHDPLNGYLPEGLTLEAGERLRKEDPQAYIRQAKASMARHVRAMLDMKKRGAVVFDYGNNIRQEAYGEGVKDAFDFPGFVPAFIRPQFCEGKGPFRWVALSGDPEDIAKTDEVILREFADNERLTRWIRMARDRVHFQGLPSRICWLGYGERAKFGRIINDMVASGELSAPIVIGRDHLDCGSVASPNRETEGMKDGSDAIADWPILNALINAVNGASWVSVHHGGGVGIGYSLHAGMVIVADGTEAAARRLERVLTSDPGMGIVRHVDAGYELAEQVAAEKGVRIPMKEYLQPGSAN</sequence>
<dbReference type="PROSITE" id="PS01233">
    <property type="entry name" value="UROCANASE"/>
    <property type="match status" value="1"/>
</dbReference>
<feature type="binding site" evidence="10">
    <location>
        <begin position="237"/>
        <end position="238"/>
    </location>
    <ligand>
        <name>NAD(+)</name>
        <dbReference type="ChEBI" id="CHEBI:57540"/>
    </ligand>
</feature>
<dbReference type="InterPro" id="IPR036190">
    <property type="entry name" value="Urocanase_sf"/>
</dbReference>
<keyword evidence="10" id="KW-0963">Cytoplasm</keyword>
<dbReference type="Pfam" id="PF17391">
    <property type="entry name" value="Urocanase_N"/>
    <property type="match status" value="1"/>
</dbReference>
<evidence type="ECO:0000256" key="4">
    <source>
        <dbReference type="ARBA" id="ARBA00022808"/>
    </source>
</evidence>
<evidence type="ECO:0000313" key="14">
    <source>
        <dbReference type="EMBL" id="GGE08970.1"/>
    </source>
</evidence>
<feature type="binding site" evidence="10">
    <location>
        <begin position="47"/>
        <end position="48"/>
    </location>
    <ligand>
        <name>NAD(+)</name>
        <dbReference type="ChEBI" id="CHEBI:57540"/>
    </ligand>
</feature>
<feature type="domain" description="Urocanase Rossmann-like" evidence="11">
    <location>
        <begin position="135"/>
        <end position="343"/>
    </location>
</feature>
<evidence type="ECO:0000256" key="6">
    <source>
        <dbReference type="ARBA" id="ARBA00023239"/>
    </source>
</evidence>
<proteinExistence type="inferred from homology"/>
<evidence type="ECO:0000256" key="5">
    <source>
        <dbReference type="ARBA" id="ARBA00023027"/>
    </source>
</evidence>
<dbReference type="GO" id="GO:0019556">
    <property type="term" value="P:L-histidine catabolic process to glutamate and formamide"/>
    <property type="evidence" value="ECO:0007669"/>
    <property type="project" value="UniProtKB-UniPathway"/>
</dbReference>
<dbReference type="PIRSF" id="PIRSF001423">
    <property type="entry name" value="Urocanate_hydrat"/>
    <property type="match status" value="1"/>
</dbReference>
<comment type="similarity">
    <text evidence="2 10">Belongs to the urocanase family.</text>
</comment>
<keyword evidence="4 10" id="KW-0369">Histidine metabolism</keyword>
<comment type="cofactor">
    <cofactor evidence="10">
        <name>NAD(+)</name>
        <dbReference type="ChEBI" id="CHEBI:57540"/>
    </cofactor>
    <text evidence="10">Binds 1 NAD(+) per subunit.</text>
</comment>
<dbReference type="FunFam" id="3.40.50.10730:FF:000001">
    <property type="entry name" value="Urocanate hydratase"/>
    <property type="match status" value="1"/>
</dbReference>
<dbReference type="AlphaFoldDB" id="A0A8J2VEF0"/>
<dbReference type="EC" id="4.2.1.49" evidence="3 10"/>
<feature type="binding site" evidence="10">
    <location>
        <position position="196"/>
    </location>
    <ligand>
        <name>NAD(+)</name>
        <dbReference type="ChEBI" id="CHEBI:57540"/>
    </ligand>
</feature>
<keyword evidence="15" id="KW-1185">Reference proteome</keyword>
<dbReference type="InterPro" id="IPR035085">
    <property type="entry name" value="Urocanase_Rossmann-like"/>
</dbReference>
<evidence type="ECO:0000256" key="8">
    <source>
        <dbReference type="ARBA" id="ARBA00047623"/>
    </source>
</evidence>
<organism evidence="14 15">
    <name type="scientific">Marinithermofilum abyssi</name>
    <dbReference type="NCBI Taxonomy" id="1571185"/>
    <lineage>
        <taxon>Bacteria</taxon>
        <taxon>Bacillati</taxon>
        <taxon>Bacillota</taxon>
        <taxon>Bacilli</taxon>
        <taxon>Bacillales</taxon>
        <taxon>Thermoactinomycetaceae</taxon>
        <taxon>Marinithermofilum</taxon>
    </lineage>
</organism>
<dbReference type="InterPro" id="IPR023636">
    <property type="entry name" value="Urocanase_CS"/>
</dbReference>
<dbReference type="InterPro" id="IPR035401">
    <property type="entry name" value="Urocanase_C"/>
</dbReference>
<evidence type="ECO:0000259" key="12">
    <source>
        <dbReference type="Pfam" id="PF17391"/>
    </source>
</evidence>
<evidence type="ECO:0000256" key="2">
    <source>
        <dbReference type="ARBA" id="ARBA00007578"/>
    </source>
</evidence>
<comment type="catalytic activity">
    <reaction evidence="8 10">
        <text>4-imidazolone-5-propanoate = trans-urocanate + H2O</text>
        <dbReference type="Rhea" id="RHEA:13101"/>
        <dbReference type="ChEBI" id="CHEBI:15377"/>
        <dbReference type="ChEBI" id="CHEBI:17771"/>
        <dbReference type="ChEBI" id="CHEBI:77893"/>
        <dbReference type="EC" id="4.2.1.49"/>
    </reaction>
</comment>
<dbReference type="RefSeq" id="WP_188646579.1">
    <property type="nucleotide sequence ID" value="NZ_BMHQ01000002.1"/>
</dbReference>
<dbReference type="EMBL" id="BMHQ01000002">
    <property type="protein sequence ID" value="GGE08970.1"/>
    <property type="molecule type" value="Genomic_DNA"/>
</dbReference>
<evidence type="ECO:0000256" key="3">
    <source>
        <dbReference type="ARBA" id="ARBA00011992"/>
    </source>
</evidence>
<feature type="domain" description="Urocanase C-terminal" evidence="13">
    <location>
        <begin position="346"/>
        <end position="540"/>
    </location>
</feature>
<name>A0A8J2VEF0_9BACL</name>
<feature type="binding site" evidence="10">
    <location>
        <begin position="171"/>
        <end position="173"/>
    </location>
    <ligand>
        <name>NAD(+)</name>
        <dbReference type="ChEBI" id="CHEBI:57540"/>
    </ligand>
</feature>
<dbReference type="GO" id="GO:0016153">
    <property type="term" value="F:urocanate hydratase activity"/>
    <property type="evidence" value="ECO:0007669"/>
    <property type="project" value="UniProtKB-UniRule"/>
</dbReference>
<evidence type="ECO:0000259" key="11">
    <source>
        <dbReference type="Pfam" id="PF01175"/>
    </source>
</evidence>
<dbReference type="HAMAP" id="MF_00577">
    <property type="entry name" value="HutU"/>
    <property type="match status" value="1"/>
</dbReference>
<protein>
    <recommendedName>
        <fullName evidence="3 10">Urocanate hydratase</fullName>
        <shortName evidence="10">Urocanase</shortName>
        <ecNumber evidence="3 10">4.2.1.49</ecNumber>
    </recommendedName>
    <alternativeName>
        <fullName evidence="7 10">Imidazolonepropionate hydrolase</fullName>
    </alternativeName>
</protein>
<evidence type="ECO:0000313" key="15">
    <source>
        <dbReference type="Proteomes" id="UP000625210"/>
    </source>
</evidence>
<feature type="binding site" evidence="10">
    <location>
        <begin position="268"/>
        <end position="269"/>
    </location>
    <ligand>
        <name>NAD(+)</name>
        <dbReference type="ChEBI" id="CHEBI:57540"/>
    </ligand>
</feature>
<dbReference type="InterPro" id="IPR035400">
    <property type="entry name" value="Urocanase_N"/>
</dbReference>
<keyword evidence="5 10" id="KW-0520">NAD</keyword>
<feature type="binding site" evidence="10">
    <location>
        <position position="125"/>
    </location>
    <ligand>
        <name>NAD(+)</name>
        <dbReference type="ChEBI" id="CHEBI:57540"/>
    </ligand>
</feature>
<reference evidence="14" key="2">
    <citation type="submission" date="2020-09" db="EMBL/GenBank/DDBJ databases">
        <authorList>
            <person name="Sun Q."/>
            <person name="Zhou Y."/>
        </authorList>
    </citation>
    <scope>NUCLEOTIDE SEQUENCE</scope>
    <source>
        <strain evidence="14">CGMCC 1.15179</strain>
    </source>
</reference>
<evidence type="ECO:0000256" key="10">
    <source>
        <dbReference type="HAMAP-Rule" id="MF_00577"/>
    </source>
</evidence>
<comment type="function">
    <text evidence="9 10">Catalyzes the conversion of urocanate to 4-imidazolone-5-propionate.</text>
</comment>
<comment type="subcellular location">
    <subcellularLocation>
        <location evidence="10">Cytoplasm</location>
    </subcellularLocation>
</comment>
<feature type="binding site" evidence="10">
    <location>
        <begin position="258"/>
        <end position="262"/>
    </location>
    <ligand>
        <name>NAD(+)</name>
        <dbReference type="ChEBI" id="CHEBI:57540"/>
    </ligand>
</feature>
<dbReference type="InterPro" id="IPR055351">
    <property type="entry name" value="Urocanase"/>
</dbReference>
<dbReference type="GO" id="GO:0005737">
    <property type="term" value="C:cytoplasm"/>
    <property type="evidence" value="ECO:0007669"/>
    <property type="project" value="UniProtKB-SubCell"/>
</dbReference>
<evidence type="ECO:0000259" key="13">
    <source>
        <dbReference type="Pfam" id="PF17392"/>
    </source>
</evidence>
<gene>
    <name evidence="10 14" type="primary">hutU</name>
    <name evidence="14" type="ORF">GCM10011571_07870</name>
</gene>
<reference evidence="14" key="1">
    <citation type="journal article" date="2014" name="Int. J. Syst. Evol. Microbiol.">
        <title>Complete genome sequence of Corynebacterium casei LMG S-19264T (=DSM 44701T), isolated from a smear-ripened cheese.</title>
        <authorList>
            <consortium name="US DOE Joint Genome Institute (JGI-PGF)"/>
            <person name="Walter F."/>
            <person name="Albersmeier A."/>
            <person name="Kalinowski J."/>
            <person name="Ruckert C."/>
        </authorList>
    </citation>
    <scope>NUCLEOTIDE SEQUENCE</scope>
    <source>
        <strain evidence="14">CGMCC 1.15179</strain>
    </source>
</reference>
<feature type="active site" evidence="10">
    <location>
        <position position="405"/>
    </location>
</feature>
<keyword evidence="6 10" id="KW-0456">Lyase</keyword>
<dbReference type="SUPFAM" id="SSF111326">
    <property type="entry name" value="Urocanase"/>
    <property type="match status" value="1"/>
</dbReference>
<dbReference type="InterPro" id="IPR023637">
    <property type="entry name" value="Urocanase-like"/>
</dbReference>
<comment type="pathway">
    <text evidence="1 10">Amino-acid degradation; L-histidine degradation into L-glutamate; N-formimidoyl-L-glutamate from L-histidine: step 2/3.</text>
</comment>
<evidence type="ECO:0000256" key="7">
    <source>
        <dbReference type="ARBA" id="ARBA00031640"/>
    </source>
</evidence>
<accession>A0A8J2VEF0</accession>
<dbReference type="PANTHER" id="PTHR12216:SF4">
    <property type="entry name" value="UROCANATE HYDRATASE"/>
    <property type="match status" value="1"/>
</dbReference>
<comment type="caution">
    <text evidence="14">The sequence shown here is derived from an EMBL/GenBank/DDBJ whole genome shotgun (WGS) entry which is preliminary data.</text>
</comment>
<feature type="binding site" evidence="10">
    <location>
        <position position="191"/>
    </location>
    <ligand>
        <name>NAD(+)</name>
        <dbReference type="ChEBI" id="CHEBI:57540"/>
    </ligand>
</feature>
<feature type="binding site" evidence="10">
    <location>
        <position position="317"/>
    </location>
    <ligand>
        <name>NAD(+)</name>
        <dbReference type="ChEBI" id="CHEBI:57540"/>
    </ligand>
</feature>